<proteinExistence type="predicted"/>
<name>U2XV10_9PROT</name>
<dbReference type="EMBL" id="AWXE01000004">
    <property type="protein sequence ID" value="ERL46601.1"/>
    <property type="molecule type" value="Genomic_DNA"/>
</dbReference>
<protein>
    <submittedName>
        <fullName evidence="1">Ferredoxin hydrogenase protein</fullName>
        <ecNumber evidence="1">1.12.7.2</ecNumber>
    </submittedName>
</protein>
<dbReference type="GO" id="GO:0008901">
    <property type="term" value="F:ferredoxin hydrogenase activity"/>
    <property type="evidence" value="ECO:0007669"/>
    <property type="project" value="UniProtKB-EC"/>
</dbReference>
<evidence type="ECO:0000313" key="2">
    <source>
        <dbReference type="Proteomes" id="UP000016762"/>
    </source>
</evidence>
<sequence>MKPLIIIVTLVLSSLMLAAYNSPSNRLSENIGPTRQDCQELAMGAGALLIEADKFWDELRSIPENSADTLEPAAKIKWLTDIAASYSVYYETFCK</sequence>
<dbReference type="RefSeq" id="WP_021777579.1">
    <property type="nucleotide sequence ID" value="NZ_AWXE01000004.1"/>
</dbReference>
<comment type="caution">
    <text evidence="1">The sequence shown here is derived from an EMBL/GenBank/DDBJ whole genome shotgun (WGS) entry which is preliminary data.</text>
</comment>
<gene>
    <name evidence="1" type="ORF">RS24_01604</name>
</gene>
<keyword evidence="2" id="KW-1185">Reference proteome</keyword>
<dbReference type="EC" id="1.12.7.2" evidence="1"/>
<dbReference type="OrthoDB" id="7868782at2"/>
<reference evidence="1 2" key="1">
    <citation type="journal article" date="2014" name="FEMS Microbiol. Ecol.">
        <title>Genomic differentiation among two strains of the PS1 clade isolated from geographically separated marine habitats.</title>
        <authorList>
            <person name="Jimenez-Infante F."/>
            <person name="Ngugi D.K."/>
            <person name="Alam I."/>
            <person name="Rashid M."/>
            <person name="Baalawi W."/>
            <person name="Kamau A.A."/>
            <person name="Bajic V.B."/>
            <person name="Stingl U."/>
        </authorList>
    </citation>
    <scope>NUCLEOTIDE SEQUENCE [LARGE SCALE GENOMIC DNA]</scope>
    <source>
        <strain evidence="1 2">RS24</strain>
    </source>
</reference>
<keyword evidence="1" id="KW-0560">Oxidoreductase</keyword>
<organism evidence="1 2">
    <name type="scientific">Candidatus Micropelagius thuwalensis</name>
    <dbReference type="NCBI Taxonomy" id="1397666"/>
    <lineage>
        <taxon>Bacteria</taxon>
        <taxon>Pseudomonadati</taxon>
        <taxon>Pseudomonadota</taxon>
        <taxon>Alphaproteobacteria</taxon>
        <taxon>PS1 clade</taxon>
        <taxon>Candidatus Micropelagius</taxon>
    </lineage>
</organism>
<evidence type="ECO:0000313" key="1">
    <source>
        <dbReference type="EMBL" id="ERL46601.1"/>
    </source>
</evidence>
<dbReference type="Proteomes" id="UP000016762">
    <property type="component" value="Unassembled WGS sequence"/>
</dbReference>
<accession>U2XV10</accession>
<dbReference type="AlphaFoldDB" id="U2XV10"/>